<proteinExistence type="predicted"/>
<keyword evidence="2 4" id="KW-0238">DNA-binding</keyword>
<dbReference type="InterPro" id="IPR023772">
    <property type="entry name" value="DNA-bd_HTH_TetR-type_CS"/>
</dbReference>
<evidence type="ECO:0000256" key="1">
    <source>
        <dbReference type="ARBA" id="ARBA00023015"/>
    </source>
</evidence>
<sequence>MPIAARSRSNAPDETKRRVLDAAAAAFQSRGYHSTTTHEIMRDAAVTAGAMHHHFPSKKSIGLAVIRERVSLAVEQTWIEPVRLARSGAEGVRQAFAAIANTLDRRGSVLGCPLGNLAIELSLADPDFRRALQDVFDSWQRAIADKFRADHKSGELRHGSPDELATFVVASYSGAMAIAKARQDSLPLKSCAKQLAALFEDHANRRPTKVKPSK</sequence>
<dbReference type="InterPro" id="IPR054156">
    <property type="entry name" value="YxaF_TetR_C"/>
</dbReference>
<dbReference type="Pfam" id="PF00440">
    <property type="entry name" value="TetR_N"/>
    <property type="match status" value="1"/>
</dbReference>
<keyword evidence="1" id="KW-0805">Transcription regulation</keyword>
<feature type="domain" description="HTH tetR-type" evidence="5">
    <location>
        <begin position="13"/>
        <end position="73"/>
    </location>
</feature>
<dbReference type="GO" id="GO:0003677">
    <property type="term" value="F:DNA binding"/>
    <property type="evidence" value="ECO:0007669"/>
    <property type="project" value="UniProtKB-UniRule"/>
</dbReference>
<dbReference type="AlphaFoldDB" id="A0A4Q0QRA8"/>
<dbReference type="PRINTS" id="PR00455">
    <property type="entry name" value="HTHTETR"/>
</dbReference>
<dbReference type="InterPro" id="IPR001647">
    <property type="entry name" value="HTH_TetR"/>
</dbReference>
<reference evidence="6 7" key="1">
    <citation type="submission" date="2018-11" db="EMBL/GenBank/DDBJ databases">
        <title>Bradyrhizobium sp. nov., isolated from effective nodules of peanut in China.</title>
        <authorList>
            <person name="Li Y."/>
        </authorList>
    </citation>
    <scope>NUCLEOTIDE SEQUENCE [LARGE SCALE GENOMIC DNA]</scope>
    <source>
        <strain evidence="6 7">CCBAU 51770</strain>
    </source>
</reference>
<dbReference type="Proteomes" id="UP000290174">
    <property type="component" value="Unassembled WGS sequence"/>
</dbReference>
<dbReference type="EMBL" id="RKMK01000010">
    <property type="protein sequence ID" value="RXG97945.1"/>
    <property type="molecule type" value="Genomic_DNA"/>
</dbReference>
<dbReference type="PROSITE" id="PS50977">
    <property type="entry name" value="HTH_TETR_2"/>
    <property type="match status" value="1"/>
</dbReference>
<name>A0A4Q0QRA8_9BRAD</name>
<evidence type="ECO:0000256" key="2">
    <source>
        <dbReference type="ARBA" id="ARBA00023125"/>
    </source>
</evidence>
<keyword evidence="3" id="KW-0804">Transcription</keyword>
<dbReference type="PANTHER" id="PTHR47506:SF3">
    <property type="entry name" value="HTH-TYPE TRANSCRIPTIONAL REGULATOR LMRA"/>
    <property type="match status" value="1"/>
</dbReference>
<evidence type="ECO:0000313" key="7">
    <source>
        <dbReference type="Proteomes" id="UP000290174"/>
    </source>
</evidence>
<evidence type="ECO:0000256" key="4">
    <source>
        <dbReference type="PROSITE-ProRule" id="PRU00335"/>
    </source>
</evidence>
<evidence type="ECO:0000259" key="5">
    <source>
        <dbReference type="PROSITE" id="PS50977"/>
    </source>
</evidence>
<dbReference type="Pfam" id="PF21993">
    <property type="entry name" value="TetR_C_13_2"/>
    <property type="match status" value="1"/>
</dbReference>
<dbReference type="SUPFAM" id="SSF48498">
    <property type="entry name" value="Tetracyclin repressor-like, C-terminal domain"/>
    <property type="match status" value="1"/>
</dbReference>
<dbReference type="PANTHER" id="PTHR47506">
    <property type="entry name" value="TRANSCRIPTIONAL REGULATORY PROTEIN"/>
    <property type="match status" value="1"/>
</dbReference>
<organism evidence="6 7">
    <name type="scientific">Bradyrhizobium zhanjiangense</name>
    <dbReference type="NCBI Taxonomy" id="1325107"/>
    <lineage>
        <taxon>Bacteria</taxon>
        <taxon>Pseudomonadati</taxon>
        <taxon>Pseudomonadota</taxon>
        <taxon>Alphaproteobacteria</taxon>
        <taxon>Hyphomicrobiales</taxon>
        <taxon>Nitrobacteraceae</taxon>
        <taxon>Bradyrhizobium</taxon>
    </lineage>
</organism>
<gene>
    <name evidence="6" type="ORF">EAS61_13975</name>
</gene>
<feature type="DNA-binding region" description="H-T-H motif" evidence="4">
    <location>
        <begin position="36"/>
        <end position="55"/>
    </location>
</feature>
<evidence type="ECO:0000256" key="3">
    <source>
        <dbReference type="ARBA" id="ARBA00023163"/>
    </source>
</evidence>
<evidence type="ECO:0000313" key="6">
    <source>
        <dbReference type="EMBL" id="RXG97945.1"/>
    </source>
</evidence>
<comment type="caution">
    <text evidence="6">The sequence shown here is derived from an EMBL/GenBank/DDBJ whole genome shotgun (WGS) entry which is preliminary data.</text>
</comment>
<protein>
    <submittedName>
        <fullName evidence="6">TetR/AcrR family transcriptional regulator</fullName>
    </submittedName>
</protein>
<dbReference type="InterPro" id="IPR036271">
    <property type="entry name" value="Tet_transcr_reg_TetR-rel_C_sf"/>
</dbReference>
<dbReference type="InterPro" id="IPR009057">
    <property type="entry name" value="Homeodomain-like_sf"/>
</dbReference>
<accession>A0A4Q0QRA8</accession>
<dbReference type="SUPFAM" id="SSF46689">
    <property type="entry name" value="Homeodomain-like"/>
    <property type="match status" value="1"/>
</dbReference>
<dbReference type="Gene3D" id="1.10.357.10">
    <property type="entry name" value="Tetracycline Repressor, domain 2"/>
    <property type="match status" value="1"/>
</dbReference>
<dbReference type="PROSITE" id="PS01081">
    <property type="entry name" value="HTH_TETR_1"/>
    <property type="match status" value="1"/>
</dbReference>